<evidence type="ECO:0000259" key="3">
    <source>
        <dbReference type="PROSITE" id="PS51462"/>
    </source>
</evidence>
<dbReference type="EMBL" id="FONW01000005">
    <property type="protein sequence ID" value="SFF35945.1"/>
    <property type="molecule type" value="Genomic_DNA"/>
</dbReference>
<organism evidence="4 5">
    <name type="scientific">Sunxiuqinia elliptica</name>
    <dbReference type="NCBI Taxonomy" id="655355"/>
    <lineage>
        <taxon>Bacteria</taxon>
        <taxon>Pseudomonadati</taxon>
        <taxon>Bacteroidota</taxon>
        <taxon>Bacteroidia</taxon>
        <taxon>Marinilabiliales</taxon>
        <taxon>Prolixibacteraceae</taxon>
        <taxon>Sunxiuqinia</taxon>
    </lineage>
</organism>
<dbReference type="Pfam" id="PF18290">
    <property type="entry name" value="Nudix_hydro"/>
    <property type="match status" value="1"/>
</dbReference>
<dbReference type="GO" id="GO:0035529">
    <property type="term" value="F:NADH pyrophosphatase activity"/>
    <property type="evidence" value="ECO:0007669"/>
    <property type="project" value="TreeGrafter"/>
</dbReference>
<dbReference type="AlphaFoldDB" id="A0A1I2I0L3"/>
<dbReference type="PROSITE" id="PS00893">
    <property type="entry name" value="NUDIX_BOX"/>
    <property type="match status" value="1"/>
</dbReference>
<dbReference type="CDD" id="cd04670">
    <property type="entry name" value="NUDIX_ASFGF2_Nudt6"/>
    <property type="match status" value="1"/>
</dbReference>
<evidence type="ECO:0000313" key="4">
    <source>
        <dbReference type="EMBL" id="SFF35945.1"/>
    </source>
</evidence>
<dbReference type="RefSeq" id="WP_093919979.1">
    <property type="nucleotide sequence ID" value="NZ_FONW01000005.1"/>
</dbReference>
<dbReference type="Gene3D" id="3.40.630.30">
    <property type="match status" value="1"/>
</dbReference>
<dbReference type="InterPro" id="IPR040618">
    <property type="entry name" value="Pre-Nudix"/>
</dbReference>
<dbReference type="STRING" id="655355.SAMN05216283_10562"/>
<reference evidence="4 5" key="1">
    <citation type="submission" date="2016-10" db="EMBL/GenBank/DDBJ databases">
        <authorList>
            <person name="de Groot N.N."/>
        </authorList>
    </citation>
    <scope>NUCLEOTIDE SEQUENCE [LARGE SCALE GENOMIC DNA]</scope>
    <source>
        <strain evidence="4 5">CGMCC 1.9156</strain>
    </source>
</reference>
<protein>
    <submittedName>
        <fullName evidence="4">ADP-ribose pyrophosphatase YjhB, NUDIX family</fullName>
    </submittedName>
</protein>
<dbReference type="SUPFAM" id="SSF55811">
    <property type="entry name" value="Nudix"/>
    <property type="match status" value="1"/>
</dbReference>
<dbReference type="GO" id="GO:0047631">
    <property type="term" value="F:ADP-ribose diphosphatase activity"/>
    <property type="evidence" value="ECO:0007669"/>
    <property type="project" value="TreeGrafter"/>
</dbReference>
<dbReference type="PANTHER" id="PTHR13994:SF13">
    <property type="entry name" value="FI03680P"/>
    <property type="match status" value="1"/>
</dbReference>
<dbReference type="InterPro" id="IPR020476">
    <property type="entry name" value="Nudix_hydrolase"/>
</dbReference>
<sequence>MIRTTENKYNGVIIDNTTLPENTDEFRDQVLRIIEVASDKELLWIKIPIEKSDYIPILTRLDFEFHHCDERNLMLIKKLQQAPIVPTSKNFIVGVGAIVIHQEKLLVVKDKFYAGYKLPGGHIDKGESIKAALKREVFEETGIAIEFESILNIGHFKHGQFDESNLYLVCTAKAQSEEISIRDSAEIAEARWINPTDFLNSDQVNSYNKSVVQAALNNKELKLKEQKVKLRVSDGEVFF</sequence>
<dbReference type="PRINTS" id="PR00502">
    <property type="entry name" value="NUDIXFAMILY"/>
</dbReference>
<dbReference type="GO" id="GO:0051287">
    <property type="term" value="F:NAD binding"/>
    <property type="evidence" value="ECO:0007669"/>
    <property type="project" value="TreeGrafter"/>
</dbReference>
<dbReference type="InterPro" id="IPR015797">
    <property type="entry name" value="NUDIX_hydrolase-like_dom_sf"/>
</dbReference>
<gene>
    <name evidence="4" type="ORF">SAMN05216283_10562</name>
</gene>
<dbReference type="Pfam" id="PF00293">
    <property type="entry name" value="NUDIX"/>
    <property type="match status" value="1"/>
</dbReference>
<name>A0A1I2I0L3_9BACT</name>
<dbReference type="InterPro" id="IPR003293">
    <property type="entry name" value="Nudix_hydrolase6-like"/>
</dbReference>
<comment type="similarity">
    <text evidence="2">Belongs to the Nudix hydrolase family.</text>
</comment>
<dbReference type="Gene3D" id="3.90.79.10">
    <property type="entry name" value="Nucleoside Triphosphate Pyrophosphohydrolase"/>
    <property type="match status" value="1"/>
</dbReference>
<keyword evidence="1 2" id="KW-0378">Hydrolase</keyword>
<evidence type="ECO:0000256" key="2">
    <source>
        <dbReference type="RuleBase" id="RU003476"/>
    </source>
</evidence>
<evidence type="ECO:0000256" key="1">
    <source>
        <dbReference type="ARBA" id="ARBA00022801"/>
    </source>
</evidence>
<dbReference type="InterPro" id="IPR020084">
    <property type="entry name" value="NUDIX_hydrolase_CS"/>
</dbReference>
<keyword evidence="5" id="KW-1185">Reference proteome</keyword>
<feature type="domain" description="Nudix hydrolase" evidence="3">
    <location>
        <begin position="90"/>
        <end position="217"/>
    </location>
</feature>
<evidence type="ECO:0000313" key="5">
    <source>
        <dbReference type="Proteomes" id="UP000198964"/>
    </source>
</evidence>
<accession>A0A1I2I0L3</accession>
<proteinExistence type="inferred from homology"/>
<dbReference type="PANTHER" id="PTHR13994">
    <property type="entry name" value="NUDIX HYDROLASE RELATED"/>
    <property type="match status" value="1"/>
</dbReference>
<dbReference type="InterPro" id="IPR000086">
    <property type="entry name" value="NUDIX_hydrolase_dom"/>
</dbReference>
<dbReference type="PROSITE" id="PS51462">
    <property type="entry name" value="NUDIX"/>
    <property type="match status" value="1"/>
</dbReference>
<dbReference type="Proteomes" id="UP000198964">
    <property type="component" value="Unassembled WGS sequence"/>
</dbReference>